<dbReference type="PROSITE" id="PS51257">
    <property type="entry name" value="PROKAR_LIPOPROTEIN"/>
    <property type="match status" value="1"/>
</dbReference>
<evidence type="ECO:0000256" key="2">
    <source>
        <dbReference type="ARBA" id="ARBA00022448"/>
    </source>
</evidence>
<dbReference type="CDD" id="cd13603">
    <property type="entry name" value="PBP2_TRAP_Siap_TeaA_like"/>
    <property type="match status" value="1"/>
</dbReference>
<dbReference type="Proteomes" id="UP000221015">
    <property type="component" value="Unassembled WGS sequence"/>
</dbReference>
<evidence type="ECO:0000313" key="6">
    <source>
        <dbReference type="Proteomes" id="UP000221015"/>
    </source>
</evidence>
<protein>
    <submittedName>
        <fullName evidence="5">C4-dicarboxylate ABC transporter substrate-binding protein</fullName>
    </submittedName>
</protein>
<dbReference type="PANTHER" id="PTHR33376:SF7">
    <property type="entry name" value="C4-DICARBOXYLATE-BINDING PROTEIN DCTB"/>
    <property type="match status" value="1"/>
</dbReference>
<dbReference type="PANTHER" id="PTHR33376">
    <property type="match status" value="1"/>
</dbReference>
<feature type="signal peptide" evidence="4">
    <location>
        <begin position="1"/>
        <end position="33"/>
    </location>
</feature>
<feature type="chain" id="PRO_5014448291" evidence="4">
    <location>
        <begin position="34"/>
        <end position="363"/>
    </location>
</feature>
<dbReference type="GO" id="GO:0055085">
    <property type="term" value="P:transmembrane transport"/>
    <property type="evidence" value="ECO:0007669"/>
    <property type="project" value="InterPro"/>
</dbReference>
<accession>A0A2J4JRG1</accession>
<evidence type="ECO:0000313" key="5">
    <source>
        <dbReference type="EMBL" id="PLK30449.1"/>
    </source>
</evidence>
<dbReference type="AlphaFoldDB" id="A0A2J4JRG1"/>
<dbReference type="PROSITE" id="PS51318">
    <property type="entry name" value="TAT"/>
    <property type="match status" value="1"/>
</dbReference>
<name>A0A2J4JRG1_9FIRM</name>
<reference evidence="5 6" key="1">
    <citation type="journal article" date="2017" name="Front. Microbiol.">
        <title>New Insights into the Diversity of the Genus Faecalibacterium.</title>
        <authorList>
            <person name="Benevides L."/>
            <person name="Burman S."/>
            <person name="Martin R."/>
            <person name="Robert V."/>
            <person name="Thomas M."/>
            <person name="Miquel S."/>
            <person name="Chain F."/>
            <person name="Sokol H."/>
            <person name="Bermudez-Humaran L.G."/>
            <person name="Morrison M."/>
            <person name="Langella P."/>
            <person name="Azevedo V.A."/>
            <person name="Chatel J.M."/>
            <person name="Soares S."/>
        </authorList>
    </citation>
    <scope>NUCLEOTIDE SEQUENCE [LARGE SCALE GENOMIC DNA]</scope>
    <source>
        <strain evidence="5 6">CNCM I 4542</strain>
    </source>
</reference>
<dbReference type="InterPro" id="IPR038404">
    <property type="entry name" value="TRAP_DctP_sf"/>
</dbReference>
<dbReference type="InterPro" id="IPR006311">
    <property type="entry name" value="TAT_signal"/>
</dbReference>
<evidence type="ECO:0000256" key="1">
    <source>
        <dbReference type="ARBA" id="ARBA00009023"/>
    </source>
</evidence>
<organism evidence="5 6">
    <name type="scientific">Faecalibacterium prausnitzii</name>
    <dbReference type="NCBI Taxonomy" id="853"/>
    <lineage>
        <taxon>Bacteria</taxon>
        <taxon>Bacillati</taxon>
        <taxon>Bacillota</taxon>
        <taxon>Clostridia</taxon>
        <taxon>Eubacteriales</taxon>
        <taxon>Oscillospiraceae</taxon>
        <taxon>Faecalibacterium</taxon>
    </lineage>
</organism>
<sequence length="363" mass="38070">MKKITRRSFLAAAGVSAAALALTACGGSSNSAAASTSTAASSTAASAAGDATAAANDPKVTLVYAEVNPLDTIVGQTATHFKEKVEELTGGSVVIDVQASGVLGSENDVLDAILGGSTSIDMSRISAFALTSYGCNKSKLLSIPFTFENRAHFWNFANSDLAPEFLNEPQELGLPVRGVFYGEEGFRHFFTVNPVSGIDDFKGLKLRVSNDPVMNGMVEGLGANPTVVSFGELYSALQTGVVDGAEQPIANYKSNAFPEVANNLILDGHTLGAIQAVITDNAWGKLTENQQAAIMEAGADTQAFNADLSETAENKVLDELKSSGCNVVDVPDKAPWQEACQKVISENTSDQAELYQQLLDMKA</sequence>
<comment type="caution">
    <text evidence="5">The sequence shown here is derived from an EMBL/GenBank/DDBJ whole genome shotgun (WGS) entry which is preliminary data.</text>
</comment>
<evidence type="ECO:0000256" key="4">
    <source>
        <dbReference type="SAM" id="SignalP"/>
    </source>
</evidence>
<keyword evidence="3 4" id="KW-0732">Signal</keyword>
<keyword evidence="2" id="KW-0813">Transport</keyword>
<gene>
    <name evidence="5" type="ORF">CGS50_002175</name>
</gene>
<dbReference type="Gene3D" id="3.40.190.170">
    <property type="entry name" value="Bacterial extracellular solute-binding protein, family 7"/>
    <property type="match status" value="1"/>
</dbReference>
<dbReference type="EMBL" id="NMTS02000001">
    <property type="protein sequence ID" value="PLK30449.1"/>
    <property type="molecule type" value="Genomic_DNA"/>
</dbReference>
<proteinExistence type="inferred from homology"/>
<comment type="similarity">
    <text evidence="1">Belongs to the bacterial solute-binding protein 7 family.</text>
</comment>
<dbReference type="NCBIfam" id="NF037995">
    <property type="entry name" value="TRAP_S1"/>
    <property type="match status" value="1"/>
</dbReference>
<evidence type="ECO:0000256" key="3">
    <source>
        <dbReference type="ARBA" id="ARBA00022729"/>
    </source>
</evidence>
<dbReference type="RefSeq" id="WP_097781866.1">
    <property type="nucleotide sequence ID" value="NZ_NMTS02000001.1"/>
</dbReference>
<dbReference type="Pfam" id="PF03480">
    <property type="entry name" value="DctP"/>
    <property type="match status" value="1"/>
</dbReference>
<dbReference type="InterPro" id="IPR018389">
    <property type="entry name" value="DctP_fam"/>
</dbReference>